<sequence length="406" mass="41708">MGGAPGSSRGFRLLLTGYAVSSYGNYLNLIALGLFSYHLTGSSWATGIVMAVRLGAGFVAGLGSGRVLGRFGRRPLLVGLDLVQAAAMVALVVLPSLPMLLLVAVVLGVGNTTLVVVLRSGVPDLVGEDERGRANGRLVTARSLATVLGFGSAGLVIDLGGYDAAFLLNGGSFLVSALALSFVTWPDQAEPVADEGGQRIRAVWRLVPLLVLGMVVVRGLDALASAGHNVALPIFATETAPANPAAVMTQFMTAWAIGSLCAHQLVSRLVKTVDHRLFAVATCVMSAAFVLAFTGLPAGWLIAVSLLAGIADGVSEIGYVSTLQTLPAERRTRLFGLSASVETSAFGGGMVLSAGLLDVLPVLVVVGGLHGVAVAGVLVFLLLSRRRTPDGELVAHARSPADPDRG</sequence>
<dbReference type="Pfam" id="PF07690">
    <property type="entry name" value="MFS_1"/>
    <property type="match status" value="1"/>
</dbReference>
<name>A0A7W9JAK7_9ACTN</name>
<dbReference type="Gene3D" id="1.20.1250.20">
    <property type="entry name" value="MFS general substrate transporter like domains"/>
    <property type="match status" value="1"/>
</dbReference>
<dbReference type="GO" id="GO:0005886">
    <property type="term" value="C:plasma membrane"/>
    <property type="evidence" value="ECO:0007669"/>
    <property type="project" value="UniProtKB-SubCell"/>
</dbReference>
<feature type="transmembrane region" description="Helical" evidence="6">
    <location>
        <begin position="245"/>
        <end position="265"/>
    </location>
</feature>
<feature type="transmembrane region" description="Helical" evidence="6">
    <location>
        <begin position="75"/>
        <end position="94"/>
    </location>
</feature>
<dbReference type="PANTHER" id="PTHR23513:SF11">
    <property type="entry name" value="STAPHYLOFERRIN A TRANSPORTER"/>
    <property type="match status" value="1"/>
</dbReference>
<dbReference type="EMBL" id="JACHMY010000001">
    <property type="protein sequence ID" value="MBB5838415.1"/>
    <property type="molecule type" value="Genomic_DNA"/>
</dbReference>
<feature type="transmembrane region" description="Helical" evidence="6">
    <location>
        <begin position="362"/>
        <end position="383"/>
    </location>
</feature>
<dbReference type="GO" id="GO:0022857">
    <property type="term" value="F:transmembrane transporter activity"/>
    <property type="evidence" value="ECO:0007669"/>
    <property type="project" value="InterPro"/>
</dbReference>
<feature type="transmembrane region" description="Helical" evidence="6">
    <location>
        <begin position="12"/>
        <end position="37"/>
    </location>
</feature>
<gene>
    <name evidence="8" type="ORF">HDA39_005149</name>
</gene>
<dbReference type="RefSeq" id="WP_184799184.1">
    <property type="nucleotide sequence ID" value="NZ_JACHMY010000001.1"/>
</dbReference>
<evidence type="ECO:0000259" key="7">
    <source>
        <dbReference type="PROSITE" id="PS50850"/>
    </source>
</evidence>
<keyword evidence="9" id="KW-1185">Reference proteome</keyword>
<accession>A0A7W9JAK7</accession>
<dbReference type="InterPro" id="IPR011701">
    <property type="entry name" value="MFS"/>
</dbReference>
<feature type="transmembrane region" description="Helical" evidence="6">
    <location>
        <begin position="334"/>
        <end position="356"/>
    </location>
</feature>
<dbReference type="InterPro" id="IPR036259">
    <property type="entry name" value="MFS_trans_sf"/>
</dbReference>
<feature type="transmembrane region" description="Helical" evidence="6">
    <location>
        <begin position="43"/>
        <end position="63"/>
    </location>
</feature>
<evidence type="ECO:0000313" key="8">
    <source>
        <dbReference type="EMBL" id="MBB5838415.1"/>
    </source>
</evidence>
<dbReference type="InterPro" id="IPR020846">
    <property type="entry name" value="MFS_dom"/>
</dbReference>
<dbReference type="SUPFAM" id="SSF103473">
    <property type="entry name" value="MFS general substrate transporter"/>
    <property type="match status" value="1"/>
</dbReference>
<dbReference type="PRINTS" id="PR01988">
    <property type="entry name" value="EXPORTERBACE"/>
</dbReference>
<keyword evidence="2" id="KW-1003">Cell membrane</keyword>
<dbReference type="PROSITE" id="PS50850">
    <property type="entry name" value="MFS"/>
    <property type="match status" value="1"/>
</dbReference>
<feature type="domain" description="Major facilitator superfamily (MFS) profile" evidence="7">
    <location>
        <begin position="10"/>
        <end position="388"/>
    </location>
</feature>
<dbReference type="Proteomes" id="UP000549971">
    <property type="component" value="Unassembled WGS sequence"/>
</dbReference>
<reference evidence="8 9" key="1">
    <citation type="submission" date="2020-08" db="EMBL/GenBank/DDBJ databases">
        <title>Sequencing the genomes of 1000 actinobacteria strains.</title>
        <authorList>
            <person name="Klenk H.-P."/>
        </authorList>
    </citation>
    <scope>NUCLEOTIDE SEQUENCE [LARGE SCALE GENOMIC DNA]</scope>
    <source>
        <strain evidence="8 9">DSM 28967</strain>
    </source>
</reference>
<keyword evidence="5 6" id="KW-0472">Membrane</keyword>
<organism evidence="8 9">
    <name type="scientific">Kribbella italica</name>
    <dbReference type="NCBI Taxonomy" id="1540520"/>
    <lineage>
        <taxon>Bacteria</taxon>
        <taxon>Bacillati</taxon>
        <taxon>Actinomycetota</taxon>
        <taxon>Actinomycetes</taxon>
        <taxon>Propionibacteriales</taxon>
        <taxon>Kribbellaceae</taxon>
        <taxon>Kribbella</taxon>
    </lineage>
</organism>
<dbReference type="AlphaFoldDB" id="A0A7W9JAK7"/>
<protein>
    <submittedName>
        <fullName evidence="8">MFS family permease</fullName>
    </submittedName>
</protein>
<feature type="transmembrane region" description="Helical" evidence="6">
    <location>
        <begin position="139"/>
        <end position="160"/>
    </location>
</feature>
<evidence type="ECO:0000256" key="5">
    <source>
        <dbReference type="ARBA" id="ARBA00023136"/>
    </source>
</evidence>
<feature type="transmembrane region" description="Helical" evidence="6">
    <location>
        <begin position="277"/>
        <end position="294"/>
    </location>
</feature>
<evidence type="ECO:0000256" key="3">
    <source>
        <dbReference type="ARBA" id="ARBA00022692"/>
    </source>
</evidence>
<comment type="subcellular location">
    <subcellularLocation>
        <location evidence="1">Cell membrane</location>
        <topology evidence="1">Multi-pass membrane protein</topology>
    </subcellularLocation>
</comment>
<evidence type="ECO:0000256" key="6">
    <source>
        <dbReference type="SAM" id="Phobius"/>
    </source>
</evidence>
<feature type="transmembrane region" description="Helical" evidence="6">
    <location>
        <begin position="300"/>
        <end position="322"/>
    </location>
</feature>
<evidence type="ECO:0000313" key="9">
    <source>
        <dbReference type="Proteomes" id="UP000549971"/>
    </source>
</evidence>
<evidence type="ECO:0000256" key="2">
    <source>
        <dbReference type="ARBA" id="ARBA00022475"/>
    </source>
</evidence>
<dbReference type="InterPro" id="IPR022324">
    <property type="entry name" value="Bacilysin_exporter_BacE_put"/>
</dbReference>
<feature type="transmembrane region" description="Helical" evidence="6">
    <location>
        <begin position="166"/>
        <end position="185"/>
    </location>
</feature>
<proteinExistence type="predicted"/>
<keyword evidence="3 6" id="KW-0812">Transmembrane</keyword>
<feature type="transmembrane region" description="Helical" evidence="6">
    <location>
        <begin position="100"/>
        <end position="118"/>
    </location>
</feature>
<evidence type="ECO:0000256" key="4">
    <source>
        <dbReference type="ARBA" id="ARBA00022989"/>
    </source>
</evidence>
<comment type="caution">
    <text evidence="8">The sequence shown here is derived from an EMBL/GenBank/DDBJ whole genome shotgun (WGS) entry which is preliminary data.</text>
</comment>
<dbReference type="PANTHER" id="PTHR23513">
    <property type="entry name" value="INTEGRAL MEMBRANE EFFLUX PROTEIN-RELATED"/>
    <property type="match status" value="1"/>
</dbReference>
<dbReference type="CDD" id="cd06173">
    <property type="entry name" value="MFS_MefA_like"/>
    <property type="match status" value="1"/>
</dbReference>
<feature type="transmembrane region" description="Helical" evidence="6">
    <location>
        <begin position="206"/>
        <end position="225"/>
    </location>
</feature>
<evidence type="ECO:0000256" key="1">
    <source>
        <dbReference type="ARBA" id="ARBA00004651"/>
    </source>
</evidence>
<keyword evidence="4 6" id="KW-1133">Transmembrane helix</keyword>